<dbReference type="RefSeq" id="WP_158632924.1">
    <property type="nucleotide sequence ID" value="NZ_RSCL01000019.1"/>
</dbReference>
<dbReference type="PANTHER" id="PTHR22939:SF129">
    <property type="entry name" value="SERINE PROTEASE HTRA2, MITOCHONDRIAL"/>
    <property type="match status" value="1"/>
</dbReference>
<keyword evidence="4" id="KW-1185">Reference proteome</keyword>
<dbReference type="Gene3D" id="2.40.10.120">
    <property type="match status" value="1"/>
</dbReference>
<gene>
    <name evidence="3" type="ORF">DSM106972_065890</name>
</gene>
<comment type="caution">
    <text evidence="3">The sequence shown here is derived from an EMBL/GenBank/DDBJ whole genome shotgun (WGS) entry which is preliminary data.</text>
</comment>
<dbReference type="AlphaFoldDB" id="A0A3S1AYQ4"/>
<keyword evidence="2" id="KW-0732">Signal</keyword>
<reference evidence="3" key="1">
    <citation type="submission" date="2018-12" db="EMBL/GenBank/DDBJ databases">
        <authorList>
            <person name="Will S."/>
            <person name="Neumann-Schaal M."/>
            <person name="Henke P."/>
        </authorList>
    </citation>
    <scope>NUCLEOTIDE SEQUENCE</scope>
    <source>
        <strain evidence="3">PCC 7102</strain>
    </source>
</reference>
<dbReference type="InterPro" id="IPR009003">
    <property type="entry name" value="Peptidase_S1_PA"/>
</dbReference>
<dbReference type="GO" id="GO:0006508">
    <property type="term" value="P:proteolysis"/>
    <property type="evidence" value="ECO:0007669"/>
    <property type="project" value="InterPro"/>
</dbReference>
<dbReference type="SUPFAM" id="SSF48452">
    <property type="entry name" value="TPR-like"/>
    <property type="match status" value="1"/>
</dbReference>
<dbReference type="Gene3D" id="2.40.10.10">
    <property type="entry name" value="Trypsin-like serine proteases"/>
    <property type="match status" value="1"/>
</dbReference>
<evidence type="ECO:0000313" key="3">
    <source>
        <dbReference type="EMBL" id="RUT01492.1"/>
    </source>
</evidence>
<accession>A0A3S1AYQ4</accession>
<protein>
    <recommendedName>
        <fullName evidence="5">Serine protease</fullName>
    </recommendedName>
</protein>
<name>A0A3S1AYQ4_9CYAN</name>
<dbReference type="GO" id="GO:0004252">
    <property type="term" value="F:serine-type endopeptidase activity"/>
    <property type="evidence" value="ECO:0007669"/>
    <property type="project" value="InterPro"/>
</dbReference>
<feature type="chain" id="PRO_5030082932" description="Serine protease" evidence="2">
    <location>
        <begin position="23"/>
        <end position="394"/>
    </location>
</feature>
<dbReference type="PRINTS" id="PR00834">
    <property type="entry name" value="PROTEASES2C"/>
</dbReference>
<evidence type="ECO:0008006" key="5">
    <source>
        <dbReference type="Google" id="ProtNLM"/>
    </source>
</evidence>
<dbReference type="InterPro" id="IPR001940">
    <property type="entry name" value="Peptidase_S1C"/>
</dbReference>
<feature type="signal peptide" evidence="2">
    <location>
        <begin position="1"/>
        <end position="22"/>
    </location>
</feature>
<dbReference type="OrthoDB" id="9766361at2"/>
<dbReference type="Pfam" id="PF13365">
    <property type="entry name" value="Trypsin_2"/>
    <property type="match status" value="1"/>
</dbReference>
<dbReference type="Gene3D" id="1.25.40.10">
    <property type="entry name" value="Tetratricopeptide repeat domain"/>
    <property type="match status" value="1"/>
</dbReference>
<dbReference type="PANTHER" id="PTHR22939">
    <property type="entry name" value="SERINE PROTEASE FAMILY S1C HTRA-RELATED"/>
    <property type="match status" value="1"/>
</dbReference>
<sequence length="394" mass="41986">MQRHTNKSNKKLFVLFASSLLAVNLLTACSSKKTSAINNRDDGVAIAETLSKPTNQSNNPARPSSTVASQKSVSVGDLAKPAVVQLASACAAQIPFSYKGSTKIYEVSAGGTGSGFFVSSDGYIVTNAHVIQASINPQKCQQALYEQYIQEVAQDVGVNPDELSSNPQAVQEIRNNFQNADIRPINNVLLPNGNYLPFDIQTSGAPVGQGKDVAVVKVQIKNAPVLKLADSEQVKTQDKIIAIGYPSLQLGALNSKSETEATISSGEISSTEKQLSDGSPVLQFNAAVTHGNSGGPVLNEKGEVVGITTFGSKNISGIGFAVTSNTIMEFVRQLAISNEQGAVDKLYNEGLQLYNQGQYAQAIEKLETVKRLFPQHSEVDKLIQESQEKIVAAK</sequence>
<feature type="region of interest" description="Disordered" evidence="1">
    <location>
        <begin position="50"/>
        <end position="70"/>
    </location>
</feature>
<dbReference type="Proteomes" id="UP000271624">
    <property type="component" value="Unassembled WGS sequence"/>
</dbReference>
<proteinExistence type="predicted"/>
<evidence type="ECO:0000313" key="4">
    <source>
        <dbReference type="Proteomes" id="UP000271624"/>
    </source>
</evidence>
<dbReference type="PROSITE" id="PS51257">
    <property type="entry name" value="PROKAR_LIPOPROTEIN"/>
    <property type="match status" value="1"/>
</dbReference>
<dbReference type="SUPFAM" id="SSF50494">
    <property type="entry name" value="Trypsin-like serine proteases"/>
    <property type="match status" value="1"/>
</dbReference>
<dbReference type="InterPro" id="IPR011990">
    <property type="entry name" value="TPR-like_helical_dom_sf"/>
</dbReference>
<reference evidence="3" key="2">
    <citation type="journal article" date="2019" name="Genome Biol. Evol.">
        <title>Day and night: Metabolic profiles and evolutionary relationships of six axenic non-marine cyanobacteria.</title>
        <authorList>
            <person name="Will S.E."/>
            <person name="Henke P."/>
            <person name="Boedeker C."/>
            <person name="Huang S."/>
            <person name="Brinkmann H."/>
            <person name="Rohde M."/>
            <person name="Jarek M."/>
            <person name="Friedl T."/>
            <person name="Seufert S."/>
            <person name="Schumacher M."/>
            <person name="Overmann J."/>
            <person name="Neumann-Schaal M."/>
            <person name="Petersen J."/>
        </authorList>
    </citation>
    <scope>NUCLEOTIDE SEQUENCE [LARGE SCALE GENOMIC DNA]</scope>
    <source>
        <strain evidence="3">PCC 7102</strain>
    </source>
</reference>
<feature type="compositionally biased region" description="Polar residues" evidence="1">
    <location>
        <begin position="51"/>
        <end position="70"/>
    </location>
</feature>
<evidence type="ECO:0000256" key="1">
    <source>
        <dbReference type="SAM" id="MobiDB-lite"/>
    </source>
</evidence>
<dbReference type="EMBL" id="RSCL01000019">
    <property type="protein sequence ID" value="RUT01492.1"/>
    <property type="molecule type" value="Genomic_DNA"/>
</dbReference>
<organism evidence="3 4">
    <name type="scientific">Dulcicalothrix desertica PCC 7102</name>
    <dbReference type="NCBI Taxonomy" id="232991"/>
    <lineage>
        <taxon>Bacteria</taxon>
        <taxon>Bacillati</taxon>
        <taxon>Cyanobacteriota</taxon>
        <taxon>Cyanophyceae</taxon>
        <taxon>Nostocales</taxon>
        <taxon>Calotrichaceae</taxon>
        <taxon>Dulcicalothrix</taxon>
    </lineage>
</organism>
<evidence type="ECO:0000256" key="2">
    <source>
        <dbReference type="SAM" id="SignalP"/>
    </source>
</evidence>
<dbReference type="InterPro" id="IPR043504">
    <property type="entry name" value="Peptidase_S1_PA_chymotrypsin"/>
</dbReference>